<dbReference type="SMART" id="SM00382">
    <property type="entry name" value="AAA"/>
    <property type="match status" value="1"/>
</dbReference>
<keyword evidence="5 11" id="KW-0067">ATP-binding</keyword>
<dbReference type="Gene3D" id="1.20.1560.10">
    <property type="entry name" value="ABC transporter type 1, transmembrane domain"/>
    <property type="match status" value="1"/>
</dbReference>
<protein>
    <submittedName>
        <fullName evidence="11">ATP-binding cassette domain-containing protein</fullName>
    </submittedName>
</protein>
<sequence>MAVTVLIQLAYPKALSYFIDNINVRKDMAWFSSLALIMLAVLALQAVAATARFYIFESTGHMIVTRIRRRLYAALIDQPIRFYDKHHVGELNNRLTADVEILHDTLTMGMAVSLRCLCVFVGGVAMLLTISPALCLMLVVFLPATLYIGKMTGKVYRKRARLMQDGQAECGKVAHEHFSNIRLVHAFSQQRTARARYAGATGHALSLSVSSSALFALFRGGSSFLVYLALLGTLWFGARLIGQGVLSVGDLTAFILYASMVTEAAGAIGEFWNAWMRTIGATEWIFEVINSERAADTAAVGEVRLQGKVTFDDVVFSYPERPDAQALKCIGFSIAAGETIALVGASGAGKSTIASLILGFYQPDSGSIAFDGIKADAMPLAGIRSKLAIVEQEPSLFSGSIFENIAFAVAERDVSLDEVKAAAALACAHDFISAFPDGYLTLVGERGAQLSGGQKQRIAIARALLRDPRILILDEATSALDSASEVQVQRALDTLMQGRTTIIIAHRFSTIVKADRILVLDQGRLAQQGTHAQLVAEQDGLYFHLMRHQLARAGAQPQPQPQPA</sequence>
<gene>
    <name evidence="11" type="ORF">IV454_03855</name>
</gene>
<dbReference type="Proteomes" id="UP000662888">
    <property type="component" value="Chromosome"/>
</dbReference>
<dbReference type="InterPro" id="IPR003439">
    <property type="entry name" value="ABC_transporter-like_ATP-bd"/>
</dbReference>
<evidence type="ECO:0000259" key="10">
    <source>
        <dbReference type="PROSITE" id="PS50929"/>
    </source>
</evidence>
<dbReference type="PANTHER" id="PTHR43394:SF1">
    <property type="entry name" value="ATP-BINDING CASSETTE SUB-FAMILY B MEMBER 10, MITOCHONDRIAL"/>
    <property type="match status" value="1"/>
</dbReference>
<feature type="domain" description="ABC transporter" evidence="9">
    <location>
        <begin position="309"/>
        <end position="547"/>
    </location>
</feature>
<evidence type="ECO:0000256" key="1">
    <source>
        <dbReference type="ARBA" id="ARBA00004651"/>
    </source>
</evidence>
<dbReference type="InterPro" id="IPR039421">
    <property type="entry name" value="Type_1_exporter"/>
</dbReference>
<evidence type="ECO:0000256" key="5">
    <source>
        <dbReference type="ARBA" id="ARBA00022840"/>
    </source>
</evidence>
<feature type="domain" description="ABC transmembrane type-1" evidence="10">
    <location>
        <begin position="1"/>
        <end position="277"/>
    </location>
</feature>
<dbReference type="Pfam" id="PF00664">
    <property type="entry name" value="ABC_membrane"/>
    <property type="match status" value="1"/>
</dbReference>
<dbReference type="Gene3D" id="3.40.50.300">
    <property type="entry name" value="P-loop containing nucleotide triphosphate hydrolases"/>
    <property type="match status" value="1"/>
</dbReference>
<name>A0AA49AAX7_9BURK</name>
<dbReference type="GO" id="GO:0005524">
    <property type="term" value="F:ATP binding"/>
    <property type="evidence" value="ECO:0007669"/>
    <property type="project" value="UniProtKB-KW"/>
</dbReference>
<feature type="transmembrane region" description="Helical" evidence="8">
    <location>
        <begin position="119"/>
        <end position="149"/>
    </location>
</feature>
<dbReference type="CDD" id="cd18557">
    <property type="entry name" value="ABC_6TM_TAP_ABCB8_10_like"/>
    <property type="match status" value="1"/>
</dbReference>
<dbReference type="InterPro" id="IPR017871">
    <property type="entry name" value="ABC_transporter-like_CS"/>
</dbReference>
<evidence type="ECO:0000313" key="12">
    <source>
        <dbReference type="Proteomes" id="UP000662888"/>
    </source>
</evidence>
<proteinExistence type="predicted"/>
<evidence type="ECO:0000256" key="7">
    <source>
        <dbReference type="ARBA" id="ARBA00023136"/>
    </source>
</evidence>
<evidence type="ECO:0000259" key="9">
    <source>
        <dbReference type="PROSITE" id="PS50893"/>
    </source>
</evidence>
<keyword evidence="4" id="KW-0547">Nucleotide-binding</keyword>
<keyword evidence="7 8" id="KW-0472">Membrane</keyword>
<evidence type="ECO:0000256" key="3">
    <source>
        <dbReference type="ARBA" id="ARBA00022692"/>
    </source>
</evidence>
<dbReference type="PROSITE" id="PS00211">
    <property type="entry name" value="ABC_TRANSPORTER_1"/>
    <property type="match status" value="1"/>
</dbReference>
<dbReference type="PROSITE" id="PS50929">
    <property type="entry name" value="ABC_TM1F"/>
    <property type="match status" value="1"/>
</dbReference>
<organism evidence="11 12">
    <name type="scientific">Massilia antarctica</name>
    <dbReference type="NCBI Taxonomy" id="2765360"/>
    <lineage>
        <taxon>Bacteria</taxon>
        <taxon>Pseudomonadati</taxon>
        <taxon>Pseudomonadota</taxon>
        <taxon>Betaproteobacteria</taxon>
        <taxon>Burkholderiales</taxon>
        <taxon>Oxalobacteraceae</taxon>
        <taxon>Telluria group</taxon>
        <taxon>Massilia</taxon>
    </lineage>
</organism>
<dbReference type="SUPFAM" id="SSF52540">
    <property type="entry name" value="P-loop containing nucleoside triphosphate hydrolases"/>
    <property type="match status" value="1"/>
</dbReference>
<evidence type="ECO:0000256" key="6">
    <source>
        <dbReference type="ARBA" id="ARBA00022989"/>
    </source>
</evidence>
<reference evidence="11 12" key="1">
    <citation type="submission" date="2020-11" db="EMBL/GenBank/DDBJ databases">
        <authorList>
            <person name="Sun Q."/>
        </authorList>
    </citation>
    <scope>NUCLEOTIDE SEQUENCE [LARGE SCALE GENOMIC DNA]</scope>
    <source>
        <strain evidence="11 12">P8398</strain>
    </source>
</reference>
<feature type="transmembrane region" description="Helical" evidence="8">
    <location>
        <begin position="254"/>
        <end position="275"/>
    </location>
</feature>
<dbReference type="Pfam" id="PF00005">
    <property type="entry name" value="ABC_tran"/>
    <property type="match status" value="1"/>
</dbReference>
<keyword evidence="2" id="KW-1003">Cell membrane</keyword>
<keyword evidence="6 8" id="KW-1133">Transmembrane helix</keyword>
<keyword evidence="12" id="KW-1185">Reference proteome</keyword>
<dbReference type="InterPro" id="IPR027417">
    <property type="entry name" value="P-loop_NTPase"/>
</dbReference>
<dbReference type="PANTHER" id="PTHR43394">
    <property type="entry name" value="ATP-DEPENDENT PERMEASE MDL1, MITOCHONDRIAL"/>
    <property type="match status" value="1"/>
</dbReference>
<evidence type="ECO:0000256" key="8">
    <source>
        <dbReference type="SAM" id="Phobius"/>
    </source>
</evidence>
<dbReference type="PROSITE" id="PS50893">
    <property type="entry name" value="ABC_TRANSPORTER_2"/>
    <property type="match status" value="1"/>
</dbReference>
<evidence type="ECO:0000256" key="4">
    <source>
        <dbReference type="ARBA" id="ARBA00022741"/>
    </source>
</evidence>
<dbReference type="SUPFAM" id="SSF90123">
    <property type="entry name" value="ABC transporter transmembrane region"/>
    <property type="match status" value="1"/>
</dbReference>
<keyword evidence="3 8" id="KW-0812">Transmembrane</keyword>
<dbReference type="EMBL" id="CP065053">
    <property type="protein sequence ID" value="QPI53088.1"/>
    <property type="molecule type" value="Genomic_DNA"/>
</dbReference>
<dbReference type="InterPro" id="IPR003593">
    <property type="entry name" value="AAA+_ATPase"/>
</dbReference>
<accession>A0AA49AAX7</accession>
<dbReference type="InterPro" id="IPR011527">
    <property type="entry name" value="ABC1_TM_dom"/>
</dbReference>
<comment type="subcellular location">
    <subcellularLocation>
        <location evidence="1">Cell membrane</location>
        <topology evidence="1">Multi-pass membrane protein</topology>
    </subcellularLocation>
</comment>
<dbReference type="InterPro" id="IPR036640">
    <property type="entry name" value="ABC1_TM_sf"/>
</dbReference>
<evidence type="ECO:0000313" key="11">
    <source>
        <dbReference type="EMBL" id="QPI53088.1"/>
    </source>
</evidence>
<evidence type="ECO:0000256" key="2">
    <source>
        <dbReference type="ARBA" id="ARBA00022475"/>
    </source>
</evidence>
<feature type="transmembrane region" description="Helical" evidence="8">
    <location>
        <begin position="224"/>
        <end position="242"/>
    </location>
</feature>
<feature type="transmembrane region" description="Helical" evidence="8">
    <location>
        <begin position="34"/>
        <end position="55"/>
    </location>
</feature>